<organism evidence="8 9">
    <name type="scientific">Didymella heteroderae</name>
    <dbReference type="NCBI Taxonomy" id="1769908"/>
    <lineage>
        <taxon>Eukaryota</taxon>
        <taxon>Fungi</taxon>
        <taxon>Dikarya</taxon>
        <taxon>Ascomycota</taxon>
        <taxon>Pezizomycotina</taxon>
        <taxon>Dothideomycetes</taxon>
        <taxon>Pleosporomycetidae</taxon>
        <taxon>Pleosporales</taxon>
        <taxon>Pleosporineae</taxon>
        <taxon>Didymellaceae</taxon>
        <taxon>Didymella</taxon>
    </lineage>
</organism>
<reference evidence="8" key="1">
    <citation type="submission" date="2019-04" db="EMBL/GenBank/DDBJ databases">
        <title>Sequencing of skin fungus with MAO and IRED activity.</title>
        <authorList>
            <person name="Marsaioli A.J."/>
            <person name="Bonatto J.M.C."/>
            <person name="Reis Junior O."/>
        </authorList>
    </citation>
    <scope>NUCLEOTIDE SEQUENCE</scope>
    <source>
        <strain evidence="8">28M1</strain>
    </source>
</reference>
<dbReference type="GO" id="GO:0016020">
    <property type="term" value="C:membrane"/>
    <property type="evidence" value="ECO:0007669"/>
    <property type="project" value="UniProtKB-SubCell"/>
</dbReference>
<dbReference type="InterPro" id="IPR052337">
    <property type="entry name" value="SAT4-like"/>
</dbReference>
<dbReference type="PANTHER" id="PTHR33048:SF47">
    <property type="entry name" value="INTEGRAL MEMBRANE PROTEIN-RELATED"/>
    <property type="match status" value="1"/>
</dbReference>
<dbReference type="OrthoDB" id="61113at2759"/>
<evidence type="ECO:0000256" key="2">
    <source>
        <dbReference type="ARBA" id="ARBA00022692"/>
    </source>
</evidence>
<feature type="transmembrane region" description="Helical" evidence="6">
    <location>
        <begin position="265"/>
        <end position="291"/>
    </location>
</feature>
<feature type="transmembrane region" description="Helical" evidence="6">
    <location>
        <begin position="140"/>
        <end position="162"/>
    </location>
</feature>
<name>A0A9P4WRG7_9PLEO</name>
<evidence type="ECO:0000256" key="3">
    <source>
        <dbReference type="ARBA" id="ARBA00022989"/>
    </source>
</evidence>
<keyword evidence="2 6" id="KW-0812">Transmembrane</keyword>
<sequence>MDALAAALGEMLKAYPNPDGARPIANYPATMYGVTITFHLLSWVAVGFRLHTRIRVVREPWWDDLFVFLAALVNLVSVVAFLGGIKYGLGHHLVYMIKTLQIMMKYLYVTNAAYHTTTALIKVSLLLQYLRLFRQGTLRYICMVLLAVVAGWGLAFSFLAWFPCLPVSGFWNRTAQSKCYGFGYRTMDEAKMTLFIFAGTNMFFDIVIFLIPLTEYFRPGLRKKQILAMTGLFAMGSLVVLMAILRLWSTFKHSGDAIKSFDFTWWYPEVLIISCLEVDFAIICASMPIFWPTVVTNWNAIFVTKEVHVTHQDRVQDFEMGRPTSLKSTASQEGLTKLPSGEQKSYYYNDFGDEAGTGKSPALLVSEDVAPPRRMI</sequence>
<gene>
    <name evidence="8" type="ORF">E8E12_000694</name>
</gene>
<dbReference type="AlphaFoldDB" id="A0A9P4WRG7"/>
<evidence type="ECO:0000256" key="6">
    <source>
        <dbReference type="SAM" id="Phobius"/>
    </source>
</evidence>
<feature type="transmembrane region" description="Helical" evidence="6">
    <location>
        <begin position="226"/>
        <end position="245"/>
    </location>
</feature>
<accession>A0A9P4WRG7</accession>
<feature type="transmembrane region" description="Helical" evidence="6">
    <location>
        <begin position="30"/>
        <end position="50"/>
    </location>
</feature>
<comment type="subcellular location">
    <subcellularLocation>
        <location evidence="1">Membrane</location>
        <topology evidence="1">Multi-pass membrane protein</topology>
    </subcellularLocation>
</comment>
<evidence type="ECO:0000256" key="4">
    <source>
        <dbReference type="ARBA" id="ARBA00023136"/>
    </source>
</evidence>
<comment type="similarity">
    <text evidence="5">Belongs to the SAT4 family.</text>
</comment>
<feature type="transmembrane region" description="Helical" evidence="6">
    <location>
        <begin position="62"/>
        <end position="85"/>
    </location>
</feature>
<feature type="domain" description="Rhodopsin" evidence="7">
    <location>
        <begin position="48"/>
        <end position="294"/>
    </location>
</feature>
<protein>
    <recommendedName>
        <fullName evidence="7">Rhodopsin domain-containing protein</fullName>
    </recommendedName>
</protein>
<dbReference type="Proteomes" id="UP000758155">
    <property type="component" value="Unassembled WGS sequence"/>
</dbReference>
<evidence type="ECO:0000259" key="7">
    <source>
        <dbReference type="Pfam" id="PF20684"/>
    </source>
</evidence>
<evidence type="ECO:0000313" key="8">
    <source>
        <dbReference type="EMBL" id="KAF3039478.1"/>
    </source>
</evidence>
<dbReference type="EMBL" id="SWKV01000030">
    <property type="protein sequence ID" value="KAF3039478.1"/>
    <property type="molecule type" value="Genomic_DNA"/>
</dbReference>
<evidence type="ECO:0000256" key="1">
    <source>
        <dbReference type="ARBA" id="ARBA00004141"/>
    </source>
</evidence>
<keyword evidence="4 6" id="KW-0472">Membrane</keyword>
<feature type="transmembrane region" description="Helical" evidence="6">
    <location>
        <begin position="105"/>
        <end position="128"/>
    </location>
</feature>
<evidence type="ECO:0000256" key="5">
    <source>
        <dbReference type="ARBA" id="ARBA00038359"/>
    </source>
</evidence>
<dbReference type="InterPro" id="IPR049326">
    <property type="entry name" value="Rhodopsin_dom_fungi"/>
</dbReference>
<keyword evidence="9" id="KW-1185">Reference proteome</keyword>
<dbReference type="PANTHER" id="PTHR33048">
    <property type="entry name" value="PTH11-LIKE INTEGRAL MEMBRANE PROTEIN (AFU_ORTHOLOGUE AFUA_5G11245)"/>
    <property type="match status" value="1"/>
</dbReference>
<keyword evidence="3 6" id="KW-1133">Transmembrane helix</keyword>
<dbReference type="Pfam" id="PF20684">
    <property type="entry name" value="Fung_rhodopsin"/>
    <property type="match status" value="1"/>
</dbReference>
<comment type="caution">
    <text evidence="8">The sequence shown here is derived from an EMBL/GenBank/DDBJ whole genome shotgun (WGS) entry which is preliminary data.</text>
</comment>
<proteinExistence type="inferred from homology"/>
<evidence type="ECO:0000313" key="9">
    <source>
        <dbReference type="Proteomes" id="UP000758155"/>
    </source>
</evidence>
<feature type="transmembrane region" description="Helical" evidence="6">
    <location>
        <begin position="194"/>
        <end position="214"/>
    </location>
</feature>